<dbReference type="InterPro" id="IPR006140">
    <property type="entry name" value="D-isomer_DH_NAD-bd"/>
</dbReference>
<protein>
    <recommendedName>
        <fullName evidence="9">Glycerate dehydrogenase</fullName>
    </recommendedName>
</protein>
<dbReference type="PANTHER" id="PTHR43761">
    <property type="entry name" value="D-ISOMER SPECIFIC 2-HYDROXYACID DEHYDROGENASE FAMILY PROTEIN (AFU_ORTHOLOGUE AFUA_1G13630)"/>
    <property type="match status" value="1"/>
</dbReference>
<dbReference type="Gene3D" id="3.40.50.720">
    <property type="entry name" value="NAD(P)-binding Rossmann-like Domain"/>
    <property type="match status" value="2"/>
</dbReference>
<dbReference type="InterPro" id="IPR006139">
    <property type="entry name" value="D-isomer_2_OHA_DH_cat_dom"/>
</dbReference>
<feature type="domain" description="D-isomer specific 2-hydroxyacid dehydrogenase NAD-binding" evidence="6">
    <location>
        <begin position="115"/>
        <end position="306"/>
    </location>
</feature>
<evidence type="ECO:0000313" key="8">
    <source>
        <dbReference type="Proteomes" id="UP000177798"/>
    </source>
</evidence>
<keyword evidence="2 4" id="KW-0560">Oxidoreductase</keyword>
<proteinExistence type="inferred from homology"/>
<name>A0A1D9QCY3_SCLS1</name>
<evidence type="ECO:0000256" key="1">
    <source>
        <dbReference type="ARBA" id="ARBA00005854"/>
    </source>
</evidence>
<dbReference type="GO" id="GO:0016616">
    <property type="term" value="F:oxidoreductase activity, acting on the CH-OH group of donors, NAD or NADP as acceptor"/>
    <property type="evidence" value="ECO:0007669"/>
    <property type="project" value="InterPro"/>
</dbReference>
<dbReference type="VEuPathDB" id="FungiDB:sscle_09g072430"/>
<accession>A0A1D9QCY3</accession>
<dbReference type="InterPro" id="IPR036291">
    <property type="entry name" value="NAD(P)-bd_dom_sf"/>
</dbReference>
<dbReference type="EMBL" id="CP017822">
    <property type="protein sequence ID" value="APA12473.1"/>
    <property type="molecule type" value="Genomic_DNA"/>
</dbReference>
<dbReference type="Pfam" id="PF02826">
    <property type="entry name" value="2-Hacid_dh_C"/>
    <property type="match status" value="1"/>
</dbReference>
<feature type="domain" description="D-isomer specific 2-hydroxyacid dehydrogenase catalytic" evidence="5">
    <location>
        <begin position="50"/>
        <end position="334"/>
    </location>
</feature>
<dbReference type="OrthoDB" id="298012at2759"/>
<evidence type="ECO:0000259" key="5">
    <source>
        <dbReference type="Pfam" id="PF00389"/>
    </source>
</evidence>
<organism evidence="7 8">
    <name type="scientific">Sclerotinia sclerotiorum (strain ATCC 18683 / 1980 / Ss-1)</name>
    <name type="common">White mold</name>
    <name type="synonym">Whetzelinia sclerotiorum</name>
    <dbReference type="NCBI Taxonomy" id="665079"/>
    <lineage>
        <taxon>Eukaryota</taxon>
        <taxon>Fungi</taxon>
        <taxon>Dikarya</taxon>
        <taxon>Ascomycota</taxon>
        <taxon>Pezizomycotina</taxon>
        <taxon>Leotiomycetes</taxon>
        <taxon>Helotiales</taxon>
        <taxon>Sclerotiniaceae</taxon>
        <taxon>Sclerotinia</taxon>
    </lineage>
</organism>
<evidence type="ECO:0008006" key="9">
    <source>
        <dbReference type="Google" id="ProtNLM"/>
    </source>
</evidence>
<dbReference type="AlphaFoldDB" id="A0A1D9QCY3"/>
<dbReference type="PROSITE" id="PS00671">
    <property type="entry name" value="D_2_HYDROXYACID_DH_3"/>
    <property type="match status" value="1"/>
</dbReference>
<reference evidence="8" key="1">
    <citation type="journal article" date="2017" name="Genome Biol. Evol.">
        <title>The complete genome sequence of the phytopathogenic fungus Sclerotinia sclerotiorum reveals insights into the genome architecture of broad host range pathogens.</title>
        <authorList>
            <person name="Derbyshire M."/>
            <person name="Denton-Giles M."/>
            <person name="Hegedus D."/>
            <person name="Seifbarghy S."/>
            <person name="Rollins J."/>
            <person name="van Kan J."/>
            <person name="Seidl M.F."/>
            <person name="Faino L."/>
            <person name="Mbengue M."/>
            <person name="Navaud O."/>
            <person name="Raffaele S."/>
            <person name="Hammond-Kosack K."/>
            <person name="Heard S."/>
            <person name="Oliver R."/>
        </authorList>
    </citation>
    <scope>NUCLEOTIDE SEQUENCE [LARGE SCALE GENOMIC DNA]</scope>
    <source>
        <strain evidence="8">ATCC 18683 / 1980 / Ss-1</strain>
    </source>
</reference>
<dbReference type="InterPro" id="IPR050418">
    <property type="entry name" value="D-iso_2-hydroxyacid_DH_PdxB"/>
</dbReference>
<evidence type="ECO:0000256" key="3">
    <source>
        <dbReference type="ARBA" id="ARBA00023027"/>
    </source>
</evidence>
<dbReference type="SUPFAM" id="SSF52283">
    <property type="entry name" value="Formate/glycerate dehydrogenase catalytic domain-like"/>
    <property type="match status" value="1"/>
</dbReference>
<gene>
    <name evidence="7" type="ORF">sscle_09g072430</name>
</gene>
<dbReference type="SUPFAM" id="SSF51735">
    <property type="entry name" value="NAD(P)-binding Rossmann-fold domains"/>
    <property type="match status" value="1"/>
</dbReference>
<dbReference type="GO" id="GO:0051287">
    <property type="term" value="F:NAD binding"/>
    <property type="evidence" value="ECO:0007669"/>
    <property type="project" value="InterPro"/>
</dbReference>
<evidence type="ECO:0000256" key="2">
    <source>
        <dbReference type="ARBA" id="ARBA00023002"/>
    </source>
</evidence>
<dbReference type="PANTHER" id="PTHR43761:SF1">
    <property type="entry name" value="D-ISOMER SPECIFIC 2-HYDROXYACID DEHYDROGENASE CATALYTIC DOMAIN-CONTAINING PROTEIN-RELATED"/>
    <property type="match status" value="1"/>
</dbReference>
<dbReference type="Proteomes" id="UP000177798">
    <property type="component" value="Chromosome 9"/>
</dbReference>
<comment type="similarity">
    <text evidence="1 4">Belongs to the D-isomer specific 2-hydroxyacid dehydrogenase family.</text>
</comment>
<evidence type="ECO:0000256" key="4">
    <source>
        <dbReference type="RuleBase" id="RU003719"/>
    </source>
</evidence>
<keyword evidence="3" id="KW-0520">NAD</keyword>
<evidence type="ECO:0000313" key="7">
    <source>
        <dbReference type="EMBL" id="APA12473.1"/>
    </source>
</evidence>
<dbReference type="InterPro" id="IPR029753">
    <property type="entry name" value="D-isomer_DH_CS"/>
</dbReference>
<sequence>MSAPPPAGETIVYLDSNYHPLPATFFPNPHTYIPYPYTPLPQIPSRITPATILVTSLCPLTRETLSTFPPGQLKLIIITSVGTNHVDLTYCSENGIQVSNMPDTNTETVAEHAIALYFAVKRDIVSMHEWTMRGEEWERKGTGILDMNTFYGGGARGCKNEVVGIVGGGKIGTAISTLCKALGMKVLISERKSTPQEQTRAGRTPFSEILSQCTTIILSCPLSSTTQNLISASEFSLMRCDAILINVARGGVVNEVALAGALDRGEILGAATDVFEREPVEKGESALIRGEGEKRVRNLIVSPHVAWFGRESQEKCVKAVQEIFEGFLRGEKINCVAQGEKINI</sequence>
<evidence type="ECO:0000259" key="6">
    <source>
        <dbReference type="Pfam" id="PF02826"/>
    </source>
</evidence>
<dbReference type="Pfam" id="PF00389">
    <property type="entry name" value="2-Hacid_dh"/>
    <property type="match status" value="1"/>
</dbReference>